<dbReference type="InterPro" id="IPR023213">
    <property type="entry name" value="CAT-like_dom_sf"/>
</dbReference>
<dbReference type="Proteomes" id="UP000076552">
    <property type="component" value="Unassembled WGS sequence"/>
</dbReference>
<evidence type="ECO:0008006" key="3">
    <source>
        <dbReference type="Google" id="ProtNLM"/>
    </source>
</evidence>
<proteinExistence type="predicted"/>
<accession>A0A166WS12</accession>
<keyword evidence="2" id="KW-1185">Reference proteome</keyword>
<sequence>MAAQDAKGHAAFEVIPVPLTDQQKPVNNIRVRTFFFLRHALDNNALKGALDTLIRHHWPKLGARLVTRPDDGFLEYHLPHTFPPDYKLFEWSSASFDSAMDEAAHVPKATAPERGVTLHQPLSAALKPLMPSSWPLERKHEYPGAPTVWVHVSTFTDGTVVGVNLPHALSDQLGLRNILKAWLGILKGEAPPPMTGLRDDVVSEAVPKSYSDLTKAEARRKGKVRVRGKREYFKVLMGFAPDLVMHPSDVNHLLFIPLPLVESLRERHGEELAKKYGNDVRISNGDIVAGILLKLSQLHQPSAGKMINVTVAINSVRGRVPQLPREDSSYIHNGLMHGSGRVRIGPATPVAEVSYRHRQAVTEGTDPNDIQIGLAIARQQVRIGQSMHICEPGEGSHSISNWSAAWKDVDFGPALADPERKDTAAPPQMMVLGEGGEVKQPARYVSYVLCKTEEGYWCTTGHTTKSIKPLKELLRTDPSLVNF</sequence>
<dbReference type="Gene3D" id="3.30.559.10">
    <property type="entry name" value="Chloramphenicol acetyltransferase-like domain"/>
    <property type="match status" value="1"/>
</dbReference>
<name>A0A166WS12_9PEZI</name>
<comment type="caution">
    <text evidence="1">The sequence shown here is derived from an EMBL/GenBank/DDBJ whole genome shotgun (WGS) entry which is preliminary data.</text>
</comment>
<dbReference type="AlphaFoldDB" id="A0A166WS12"/>
<dbReference type="STRING" id="708197.A0A166WS12"/>
<reference evidence="1 2" key="1">
    <citation type="submission" date="2015-06" db="EMBL/GenBank/DDBJ databases">
        <title>Survival trade-offs in plant roots during colonization by closely related pathogenic and mutualistic fungi.</title>
        <authorList>
            <person name="Hacquard S."/>
            <person name="Kracher B."/>
            <person name="Hiruma K."/>
            <person name="Weinman A."/>
            <person name="Muench P."/>
            <person name="Garrido Oter R."/>
            <person name="Ver Loren van Themaat E."/>
            <person name="Dallerey J.-F."/>
            <person name="Damm U."/>
            <person name="Henrissat B."/>
            <person name="Lespinet O."/>
            <person name="Thon M."/>
            <person name="Kemen E."/>
            <person name="McHardy A.C."/>
            <person name="Schulze-Lefert P."/>
            <person name="O'Connell R.J."/>
        </authorList>
    </citation>
    <scope>NUCLEOTIDE SEQUENCE [LARGE SCALE GENOMIC DNA]</scope>
    <source>
        <strain evidence="1 2">0861</strain>
    </source>
</reference>
<evidence type="ECO:0000313" key="2">
    <source>
        <dbReference type="Proteomes" id="UP000076552"/>
    </source>
</evidence>
<evidence type="ECO:0000313" key="1">
    <source>
        <dbReference type="EMBL" id="KZL75935.1"/>
    </source>
</evidence>
<gene>
    <name evidence="1" type="ORF">CT0861_13114</name>
</gene>
<protein>
    <recommendedName>
        <fullName evidence="3">BCL5p</fullName>
    </recommendedName>
</protein>
<dbReference type="EMBL" id="LFIV01000019">
    <property type="protein sequence ID" value="KZL75935.1"/>
    <property type="molecule type" value="Genomic_DNA"/>
</dbReference>
<organism evidence="1 2">
    <name type="scientific">Colletotrichum tofieldiae</name>
    <dbReference type="NCBI Taxonomy" id="708197"/>
    <lineage>
        <taxon>Eukaryota</taxon>
        <taxon>Fungi</taxon>
        <taxon>Dikarya</taxon>
        <taxon>Ascomycota</taxon>
        <taxon>Pezizomycotina</taxon>
        <taxon>Sordariomycetes</taxon>
        <taxon>Hypocreomycetidae</taxon>
        <taxon>Glomerellales</taxon>
        <taxon>Glomerellaceae</taxon>
        <taxon>Colletotrichum</taxon>
        <taxon>Colletotrichum spaethianum species complex</taxon>
    </lineage>
</organism>